<proteinExistence type="predicted"/>
<sequence length="412" mass="46143">MMQQTDGSALHREQIAAHIRELLIAAPIDLAESELDPELPQPLQPLLPQPLSPQPSLPSPLVTPAVTATNGAPDLDPMHALWISAQLPRFSGFGDLQSPEEFIEKLESYFLIHGVKPEDRISRVVPAVLDGSAKLWFRFAGEFTSWGTFVTAFHSQFARVDKKKRLKEELRKRTQHAEENLKQFIYVMSSYYDRIGEPVAEAQKVERVLRQMHPQFRDLVEGRTFATLKELADAADGLMERVWRRLQYVPPPQLSNQVARDLVFQSRTATPVTRPVPLTRTATPLNRPVPVTDQSIAAWTTPILAAPNAYPWCLHPAALQPSYYRDQLGAVAAHSVAPFHMGFGSFGSPIQQQAVPQENSYDRQLQCHRCGGVGHMSRQCPTSARRGRGRPRCFRCNEPGHMQASCPGNGRQ</sequence>
<dbReference type="EMBL" id="JABSTQ010011192">
    <property type="protein sequence ID" value="KAG0414247.1"/>
    <property type="molecule type" value="Genomic_DNA"/>
</dbReference>
<accession>A0AC60P4B3</accession>
<gene>
    <name evidence="1" type="ORF">HPB47_008594</name>
</gene>
<keyword evidence="2" id="KW-1185">Reference proteome</keyword>
<organism evidence="1 2">
    <name type="scientific">Ixodes persulcatus</name>
    <name type="common">Taiga tick</name>
    <dbReference type="NCBI Taxonomy" id="34615"/>
    <lineage>
        <taxon>Eukaryota</taxon>
        <taxon>Metazoa</taxon>
        <taxon>Ecdysozoa</taxon>
        <taxon>Arthropoda</taxon>
        <taxon>Chelicerata</taxon>
        <taxon>Arachnida</taxon>
        <taxon>Acari</taxon>
        <taxon>Parasitiformes</taxon>
        <taxon>Ixodida</taxon>
        <taxon>Ixodoidea</taxon>
        <taxon>Ixodidae</taxon>
        <taxon>Ixodinae</taxon>
        <taxon>Ixodes</taxon>
    </lineage>
</organism>
<evidence type="ECO:0000313" key="1">
    <source>
        <dbReference type="EMBL" id="KAG0414247.1"/>
    </source>
</evidence>
<dbReference type="Proteomes" id="UP000805193">
    <property type="component" value="Unassembled WGS sequence"/>
</dbReference>
<name>A0AC60P4B3_IXOPE</name>
<comment type="caution">
    <text evidence="1">The sequence shown here is derived from an EMBL/GenBank/DDBJ whole genome shotgun (WGS) entry which is preliminary data.</text>
</comment>
<evidence type="ECO:0000313" key="2">
    <source>
        <dbReference type="Proteomes" id="UP000805193"/>
    </source>
</evidence>
<reference evidence="1 2" key="1">
    <citation type="journal article" date="2020" name="Cell">
        <title>Large-Scale Comparative Analyses of Tick Genomes Elucidate Their Genetic Diversity and Vector Capacities.</title>
        <authorList>
            <consortium name="Tick Genome and Microbiome Consortium (TIGMIC)"/>
            <person name="Jia N."/>
            <person name="Wang J."/>
            <person name="Shi W."/>
            <person name="Du L."/>
            <person name="Sun Y."/>
            <person name="Zhan W."/>
            <person name="Jiang J.F."/>
            <person name="Wang Q."/>
            <person name="Zhang B."/>
            <person name="Ji P."/>
            <person name="Bell-Sakyi L."/>
            <person name="Cui X.M."/>
            <person name="Yuan T.T."/>
            <person name="Jiang B.G."/>
            <person name="Yang W.F."/>
            <person name="Lam T.T."/>
            <person name="Chang Q.C."/>
            <person name="Ding S.J."/>
            <person name="Wang X.J."/>
            <person name="Zhu J.G."/>
            <person name="Ruan X.D."/>
            <person name="Zhao L."/>
            <person name="Wei J.T."/>
            <person name="Ye R.Z."/>
            <person name="Que T.C."/>
            <person name="Du C.H."/>
            <person name="Zhou Y.H."/>
            <person name="Cheng J.X."/>
            <person name="Dai P.F."/>
            <person name="Guo W.B."/>
            <person name="Han X.H."/>
            <person name="Huang E.J."/>
            <person name="Li L.F."/>
            <person name="Wei W."/>
            <person name="Gao Y.C."/>
            <person name="Liu J.Z."/>
            <person name="Shao H.Z."/>
            <person name="Wang X."/>
            <person name="Wang C.C."/>
            <person name="Yang T.C."/>
            <person name="Huo Q.B."/>
            <person name="Li W."/>
            <person name="Chen H.Y."/>
            <person name="Chen S.E."/>
            <person name="Zhou L.G."/>
            <person name="Ni X.B."/>
            <person name="Tian J.H."/>
            <person name="Sheng Y."/>
            <person name="Liu T."/>
            <person name="Pan Y.S."/>
            <person name="Xia L.Y."/>
            <person name="Li J."/>
            <person name="Zhao F."/>
            <person name="Cao W.C."/>
        </authorList>
    </citation>
    <scope>NUCLEOTIDE SEQUENCE [LARGE SCALE GENOMIC DNA]</scope>
    <source>
        <strain evidence="1">Iper-2018</strain>
    </source>
</reference>
<protein>
    <submittedName>
        <fullName evidence="1">Uncharacterized protein</fullName>
    </submittedName>
</protein>